<dbReference type="Proteomes" id="UP001497497">
    <property type="component" value="Unassembled WGS sequence"/>
</dbReference>
<sequence>KFGCYLYGYAPGMAYMHPAGLQDCKLSQEKHSMHDSIDNDCDGRTDEEHKNGKDDDGDKLIDEDLRIEPNADGEWGAWESWTCNENCSFPLYYHRRLCDYPPPQGSGKPCQGPDKKFSNVTCVPQRKCPEKVCPKKKWGPSCLWDCSHCSSHCDKVNGSCNFCESGWKHPKRA</sequence>
<dbReference type="InterPro" id="IPR036383">
    <property type="entry name" value="TSP1_rpt_sf"/>
</dbReference>
<feature type="region of interest" description="Disordered" evidence="1">
    <location>
        <begin position="35"/>
        <end position="62"/>
    </location>
</feature>
<evidence type="ECO:0000313" key="3">
    <source>
        <dbReference type="Proteomes" id="UP001497497"/>
    </source>
</evidence>
<proteinExistence type="predicted"/>
<evidence type="ECO:0000313" key="2">
    <source>
        <dbReference type="EMBL" id="CAL1529147.1"/>
    </source>
</evidence>
<name>A0AAV2H613_LYMST</name>
<protein>
    <submittedName>
        <fullName evidence="2">Uncharacterized protein</fullName>
    </submittedName>
</protein>
<accession>A0AAV2H613</accession>
<feature type="non-terminal residue" evidence="2">
    <location>
        <position position="1"/>
    </location>
</feature>
<dbReference type="InterPro" id="IPR000884">
    <property type="entry name" value="TSP1_rpt"/>
</dbReference>
<reference evidence="2 3" key="1">
    <citation type="submission" date="2024-04" db="EMBL/GenBank/DDBJ databases">
        <authorList>
            <consortium name="Genoscope - CEA"/>
            <person name="William W."/>
        </authorList>
    </citation>
    <scope>NUCLEOTIDE SEQUENCE [LARGE SCALE GENOMIC DNA]</scope>
</reference>
<dbReference type="Gene3D" id="2.20.100.10">
    <property type="entry name" value="Thrombospondin type-1 (TSP1) repeat"/>
    <property type="match status" value="1"/>
</dbReference>
<comment type="caution">
    <text evidence="2">The sequence shown here is derived from an EMBL/GenBank/DDBJ whole genome shotgun (WGS) entry which is preliminary data.</text>
</comment>
<feature type="non-terminal residue" evidence="2">
    <location>
        <position position="173"/>
    </location>
</feature>
<gene>
    <name evidence="2" type="ORF">GSLYS_00003302001</name>
</gene>
<dbReference type="EMBL" id="CAXITT010000043">
    <property type="protein sequence ID" value="CAL1529147.1"/>
    <property type="molecule type" value="Genomic_DNA"/>
</dbReference>
<dbReference type="PROSITE" id="PS50092">
    <property type="entry name" value="TSP1"/>
    <property type="match status" value="1"/>
</dbReference>
<organism evidence="2 3">
    <name type="scientific">Lymnaea stagnalis</name>
    <name type="common">Great pond snail</name>
    <name type="synonym">Helix stagnalis</name>
    <dbReference type="NCBI Taxonomy" id="6523"/>
    <lineage>
        <taxon>Eukaryota</taxon>
        <taxon>Metazoa</taxon>
        <taxon>Spiralia</taxon>
        <taxon>Lophotrochozoa</taxon>
        <taxon>Mollusca</taxon>
        <taxon>Gastropoda</taxon>
        <taxon>Heterobranchia</taxon>
        <taxon>Euthyneura</taxon>
        <taxon>Panpulmonata</taxon>
        <taxon>Hygrophila</taxon>
        <taxon>Lymnaeoidea</taxon>
        <taxon>Lymnaeidae</taxon>
        <taxon>Lymnaea</taxon>
    </lineage>
</organism>
<keyword evidence="3" id="KW-1185">Reference proteome</keyword>
<dbReference type="AlphaFoldDB" id="A0AAV2H613"/>
<evidence type="ECO:0000256" key="1">
    <source>
        <dbReference type="SAM" id="MobiDB-lite"/>
    </source>
</evidence>